<organism evidence="1 2">
    <name type="scientific">Candolleomyces eurysporus</name>
    <dbReference type="NCBI Taxonomy" id="2828524"/>
    <lineage>
        <taxon>Eukaryota</taxon>
        <taxon>Fungi</taxon>
        <taxon>Dikarya</taxon>
        <taxon>Basidiomycota</taxon>
        <taxon>Agaricomycotina</taxon>
        <taxon>Agaricomycetes</taxon>
        <taxon>Agaricomycetidae</taxon>
        <taxon>Agaricales</taxon>
        <taxon>Agaricineae</taxon>
        <taxon>Psathyrellaceae</taxon>
        <taxon>Candolleomyces</taxon>
    </lineage>
</organism>
<reference evidence="1" key="1">
    <citation type="submission" date="2022-06" db="EMBL/GenBank/DDBJ databases">
        <title>Genome Sequence of Candolleomyces eurysporus.</title>
        <authorList>
            <person name="Buettner E."/>
        </authorList>
    </citation>
    <scope>NUCLEOTIDE SEQUENCE</scope>
    <source>
        <strain evidence="1">VTCC 930004</strain>
    </source>
</reference>
<evidence type="ECO:0000313" key="2">
    <source>
        <dbReference type="Proteomes" id="UP001140091"/>
    </source>
</evidence>
<protein>
    <submittedName>
        <fullName evidence="1">Uncharacterized protein</fullName>
    </submittedName>
</protein>
<gene>
    <name evidence="1" type="ORF">H1R20_g3581</name>
</gene>
<sequence>MPQTLDPSEDFIQLLHNHVGGQWENLESEEPGKHTIRYLIRGDEVGRASATKIVKAKKIVAYRYLRDNGFLEKTNEAMEALL</sequence>
<evidence type="ECO:0000313" key="1">
    <source>
        <dbReference type="EMBL" id="KAJ2933514.1"/>
    </source>
</evidence>
<keyword evidence="2" id="KW-1185">Reference proteome</keyword>
<proteinExistence type="predicted"/>
<feature type="non-terminal residue" evidence="1">
    <location>
        <position position="1"/>
    </location>
</feature>
<accession>A0A9W8JG72</accession>
<dbReference type="OrthoDB" id="3015995at2759"/>
<dbReference type="AlphaFoldDB" id="A0A9W8JG72"/>
<dbReference type="Proteomes" id="UP001140091">
    <property type="component" value="Unassembled WGS sequence"/>
</dbReference>
<dbReference type="EMBL" id="JANBPK010000741">
    <property type="protein sequence ID" value="KAJ2933514.1"/>
    <property type="molecule type" value="Genomic_DNA"/>
</dbReference>
<name>A0A9W8JG72_9AGAR</name>
<comment type="caution">
    <text evidence="1">The sequence shown here is derived from an EMBL/GenBank/DDBJ whole genome shotgun (WGS) entry which is preliminary data.</text>
</comment>